<feature type="transmembrane region" description="Helical" evidence="8">
    <location>
        <begin position="45"/>
        <end position="70"/>
    </location>
</feature>
<comment type="similarity">
    <text evidence="2">Belongs to the SLC12A transporter family.</text>
</comment>
<keyword evidence="12" id="KW-1185">Reference proteome</keyword>
<evidence type="ECO:0000256" key="5">
    <source>
        <dbReference type="ARBA" id="ARBA00022692"/>
    </source>
</evidence>
<gene>
    <name evidence="11" type="ORF">ACEWY4_007169</name>
</gene>
<dbReference type="Proteomes" id="UP001591681">
    <property type="component" value="Unassembled WGS sequence"/>
</dbReference>
<feature type="transmembrane region" description="Helical" evidence="8">
    <location>
        <begin position="82"/>
        <end position="107"/>
    </location>
</feature>
<keyword evidence="6 8" id="KW-1133">Transmembrane helix</keyword>
<dbReference type="FunFam" id="1.20.1740.10:FF:000013">
    <property type="entry name" value="Solute carrier family 12 member"/>
    <property type="match status" value="1"/>
</dbReference>
<reference evidence="11 12" key="1">
    <citation type="submission" date="2024-09" db="EMBL/GenBank/DDBJ databases">
        <title>A chromosome-level genome assembly of Gray's grenadier anchovy, Coilia grayii.</title>
        <authorList>
            <person name="Fu Z."/>
        </authorList>
    </citation>
    <scope>NUCLEOTIDE SEQUENCE [LARGE SCALE GENOMIC DNA]</scope>
    <source>
        <strain evidence="11">G4</strain>
        <tissue evidence="11">Muscle</tissue>
    </source>
</reference>
<feature type="transmembrane region" description="Helical" evidence="8">
    <location>
        <begin position="128"/>
        <end position="148"/>
    </location>
</feature>
<feature type="transmembrane region" description="Helical" evidence="8">
    <location>
        <begin position="204"/>
        <end position="227"/>
    </location>
</feature>
<dbReference type="PANTHER" id="PTHR11827:SF96">
    <property type="entry name" value="SOLUTE CARRIER FAMILY 12 MEMBER 9"/>
    <property type="match status" value="1"/>
</dbReference>
<evidence type="ECO:0000256" key="2">
    <source>
        <dbReference type="ARBA" id="ARBA00010593"/>
    </source>
</evidence>
<feature type="transmembrane region" description="Helical" evidence="8">
    <location>
        <begin position="462"/>
        <end position="484"/>
    </location>
</feature>
<comment type="caution">
    <text evidence="11">The sequence shown here is derived from an EMBL/GenBank/DDBJ whole genome shotgun (WGS) entry which is preliminary data.</text>
</comment>
<feature type="transmembrane region" description="Helical" evidence="8">
    <location>
        <begin position="490"/>
        <end position="512"/>
    </location>
</feature>
<comment type="subcellular location">
    <subcellularLocation>
        <location evidence="1">Membrane</location>
        <topology evidence="1">Multi-pass membrane protein</topology>
    </subcellularLocation>
</comment>
<feature type="domain" description="SLC12A transporter C-terminal" evidence="10">
    <location>
        <begin position="555"/>
        <end position="643"/>
    </location>
</feature>
<evidence type="ECO:0000256" key="8">
    <source>
        <dbReference type="SAM" id="Phobius"/>
    </source>
</evidence>
<dbReference type="AlphaFoldDB" id="A0ABD1KFQ9"/>
<feature type="transmembrane region" description="Helical" evidence="8">
    <location>
        <begin position="425"/>
        <end position="450"/>
    </location>
</feature>
<dbReference type="InterPro" id="IPR004841">
    <property type="entry name" value="AA-permease/SLC12A_dom"/>
</dbReference>
<dbReference type="GO" id="GO:0016020">
    <property type="term" value="C:membrane"/>
    <property type="evidence" value="ECO:0007669"/>
    <property type="project" value="UniProtKB-SubCell"/>
</dbReference>
<feature type="domain" description="Amino acid permease/ SLC12A" evidence="9">
    <location>
        <begin position="50"/>
        <end position="543"/>
    </location>
</feature>
<feature type="transmembrane region" description="Helical" evidence="8">
    <location>
        <begin position="311"/>
        <end position="329"/>
    </location>
</feature>
<sequence>MSEKTPLLHYRLSSNTAGSDRAVGVTVETSPSVSREAVEKPSKKLSTFFGVIMPTVLSMFSVVLFLRIGFVVGHAGLYQSMLMFFIAYLIITMTVLSICAVSTNGALDAGGAYYMISRALGPEFGGSIGIMFFFANICGCALYVLGLVEAVTVTFGVSEDATGLTYSYHVLPVGYWWCLLYGSGILLLCLVVCLVGAHIYARATFLIFLIVMTVLSSIFVSFCIVGPRTVVLPGACANSTLPARANYTGFKMETLLGNLWANYEVDYTTGSMMTFATVFAVMFNGCTGIMAGSNMSGDLKNPSYSIPRGTLTAVVFTFITYNLLAWFVSCTCDRLLLQRNYSFLSDINIWGPLVTVGIYSSTLSAAMSNLIGASRILFALSRDKLFSGVFAPASRTSEGGNPWVSVLISWSLVQVVLLSGKLNTIASIVTIFFLLVYAAVDLACLALEWASAPNFRPTFQYFTWYTCALGILGCLVMMFLISAIYASVSIAFMLVLLLLIHYLGPSSSWGYISQALIFHQVRKYLLMLDVRKDHVKFWRPQVLLMVANPRSSTGLITFVNDVKKSGLYVLGHVQLGELEVLPADPLQSCYDSWLSLVDHLNIKAFVSLTLADSVRHGIQHLLLISGLGGMRPNILVLGFYDDCSPKNNLQDCVFPISTLSLDRFSPAKAQKRIFHFPAVRSDKVGSEAARAKDLSNEEYVYVIADAVKMQKSVALARYFCSFRRSEVLAKGKPGQSGLFVDVWPLNLLRPDNAGYVDTCSLFLLQLACVLHMSHAWHQARLRLFLCVETGCCLEEAKEKLQRMLKDLRFTADVYTVPWDHVVVLHGQRQEMAGKCHFKAQTEGHKDRAIECVQNFPSNTTLLSDEYLCAVNLLIREHGDPPPAVRFLYLPRPPADTRRYASYLHQLDLLSRDLGPTLLIHGVTPVITTAL</sequence>
<evidence type="ECO:0000256" key="3">
    <source>
        <dbReference type="ARBA" id="ARBA00019359"/>
    </source>
</evidence>
<dbReference type="Pfam" id="PF03522">
    <property type="entry name" value="SLC12"/>
    <property type="match status" value="1"/>
</dbReference>
<dbReference type="EMBL" id="JBHFQA010000006">
    <property type="protein sequence ID" value="KAL2097962.1"/>
    <property type="molecule type" value="Genomic_DNA"/>
</dbReference>
<dbReference type="InterPro" id="IPR018491">
    <property type="entry name" value="SLC12_C"/>
</dbReference>
<dbReference type="Pfam" id="PF00324">
    <property type="entry name" value="AA_permease"/>
    <property type="match status" value="1"/>
</dbReference>
<evidence type="ECO:0000313" key="11">
    <source>
        <dbReference type="EMBL" id="KAL2097962.1"/>
    </source>
</evidence>
<dbReference type="Gene3D" id="1.20.1740.10">
    <property type="entry name" value="Amino acid/polyamine transporter I"/>
    <property type="match status" value="1"/>
</dbReference>
<dbReference type="InterPro" id="IPR004842">
    <property type="entry name" value="SLC12A_fam"/>
</dbReference>
<evidence type="ECO:0000256" key="6">
    <source>
        <dbReference type="ARBA" id="ARBA00022989"/>
    </source>
</evidence>
<name>A0ABD1KFQ9_9TELE</name>
<evidence type="ECO:0000259" key="10">
    <source>
        <dbReference type="Pfam" id="PF03522"/>
    </source>
</evidence>
<evidence type="ECO:0000256" key="1">
    <source>
        <dbReference type="ARBA" id="ARBA00004141"/>
    </source>
</evidence>
<feature type="transmembrane region" description="Helical" evidence="8">
    <location>
        <begin position="399"/>
        <end position="419"/>
    </location>
</feature>
<dbReference type="GO" id="GO:0015377">
    <property type="term" value="F:chloride:monoatomic cation symporter activity"/>
    <property type="evidence" value="ECO:0007669"/>
    <property type="project" value="UniProtKB-ARBA"/>
</dbReference>
<keyword evidence="7 8" id="KW-0472">Membrane</keyword>
<evidence type="ECO:0000256" key="4">
    <source>
        <dbReference type="ARBA" id="ARBA00022448"/>
    </source>
</evidence>
<proteinExistence type="inferred from homology"/>
<feature type="transmembrane region" description="Helical" evidence="8">
    <location>
        <begin position="349"/>
        <end position="378"/>
    </location>
</feature>
<protein>
    <recommendedName>
        <fullName evidence="3">Solute carrier family 12 member 9</fullName>
    </recommendedName>
</protein>
<accession>A0ABD1KFQ9</accession>
<keyword evidence="4" id="KW-0813">Transport</keyword>
<feature type="transmembrane region" description="Helical" evidence="8">
    <location>
        <begin position="174"/>
        <end position="197"/>
    </location>
</feature>
<evidence type="ECO:0000256" key="7">
    <source>
        <dbReference type="ARBA" id="ARBA00023136"/>
    </source>
</evidence>
<feature type="transmembrane region" description="Helical" evidence="8">
    <location>
        <begin position="272"/>
        <end position="291"/>
    </location>
</feature>
<evidence type="ECO:0000313" key="12">
    <source>
        <dbReference type="Proteomes" id="UP001591681"/>
    </source>
</evidence>
<organism evidence="11 12">
    <name type="scientific">Coilia grayii</name>
    <name type="common">Gray's grenadier anchovy</name>
    <dbReference type="NCBI Taxonomy" id="363190"/>
    <lineage>
        <taxon>Eukaryota</taxon>
        <taxon>Metazoa</taxon>
        <taxon>Chordata</taxon>
        <taxon>Craniata</taxon>
        <taxon>Vertebrata</taxon>
        <taxon>Euteleostomi</taxon>
        <taxon>Actinopterygii</taxon>
        <taxon>Neopterygii</taxon>
        <taxon>Teleostei</taxon>
        <taxon>Clupei</taxon>
        <taxon>Clupeiformes</taxon>
        <taxon>Clupeoidei</taxon>
        <taxon>Engraulidae</taxon>
        <taxon>Coilinae</taxon>
        <taxon>Coilia</taxon>
    </lineage>
</organism>
<keyword evidence="5 8" id="KW-0812">Transmembrane</keyword>
<dbReference type="PANTHER" id="PTHR11827">
    <property type="entry name" value="SOLUTE CARRIER FAMILY 12, CATION COTRANSPORTERS"/>
    <property type="match status" value="1"/>
</dbReference>
<evidence type="ECO:0000259" key="9">
    <source>
        <dbReference type="Pfam" id="PF00324"/>
    </source>
</evidence>